<dbReference type="PROSITE" id="PS50127">
    <property type="entry name" value="UBC_2"/>
    <property type="match status" value="1"/>
</dbReference>
<dbReference type="SUPFAM" id="SSF90209">
    <property type="entry name" value="Ran binding protein zinc finger-like"/>
    <property type="match status" value="2"/>
</dbReference>
<dbReference type="PANTHER" id="PTHR46116">
    <property type="entry name" value="(E3-INDEPENDENT) E2 UBIQUITIN-CONJUGATING ENZYME"/>
    <property type="match status" value="1"/>
</dbReference>
<gene>
    <name evidence="10" type="ORF">WJX75_002147</name>
</gene>
<keyword evidence="4" id="KW-0833">Ubl conjugation pathway</keyword>
<evidence type="ECO:0000256" key="1">
    <source>
        <dbReference type="ARBA" id="ARBA00022679"/>
    </source>
</evidence>
<protein>
    <recommendedName>
        <fullName evidence="12">UBC core domain-containing protein</fullName>
    </recommendedName>
</protein>
<dbReference type="Pfam" id="PF00641">
    <property type="entry name" value="Zn_ribbon_RanBP"/>
    <property type="match status" value="1"/>
</dbReference>
<organism evidence="10 11">
    <name type="scientific">Coccomyxa subellipsoidea</name>
    <dbReference type="NCBI Taxonomy" id="248742"/>
    <lineage>
        <taxon>Eukaryota</taxon>
        <taxon>Viridiplantae</taxon>
        <taxon>Chlorophyta</taxon>
        <taxon>core chlorophytes</taxon>
        <taxon>Trebouxiophyceae</taxon>
        <taxon>Trebouxiophyceae incertae sedis</taxon>
        <taxon>Coccomyxaceae</taxon>
        <taxon>Coccomyxa</taxon>
    </lineage>
</organism>
<dbReference type="SUPFAM" id="SSF54495">
    <property type="entry name" value="UBC-like"/>
    <property type="match status" value="1"/>
</dbReference>
<feature type="domain" description="RanBP2-type" evidence="9">
    <location>
        <begin position="95"/>
        <end position="127"/>
    </location>
</feature>
<dbReference type="PROSITE" id="PS01358">
    <property type="entry name" value="ZF_RANBP2_1"/>
    <property type="match status" value="1"/>
</dbReference>
<keyword evidence="3 6" id="KW-0863">Zinc-finger</keyword>
<evidence type="ECO:0000256" key="3">
    <source>
        <dbReference type="ARBA" id="ARBA00022771"/>
    </source>
</evidence>
<dbReference type="InterPro" id="IPR000608">
    <property type="entry name" value="UBC"/>
</dbReference>
<dbReference type="EMBL" id="JALJOT010000005">
    <property type="protein sequence ID" value="KAK9914906.1"/>
    <property type="molecule type" value="Genomic_DNA"/>
</dbReference>
<dbReference type="Gene3D" id="4.10.1060.10">
    <property type="entry name" value="Zinc finger, RanBP2-type"/>
    <property type="match status" value="1"/>
</dbReference>
<evidence type="ECO:0000256" key="6">
    <source>
        <dbReference type="PROSITE-ProRule" id="PRU00322"/>
    </source>
</evidence>
<evidence type="ECO:0008006" key="12">
    <source>
        <dbReference type="Google" id="ProtNLM"/>
    </source>
</evidence>
<sequence length="838" mass="88953">MTGCLMACLGSGTPSNHRLQTEGDDEVVQISDGNSGSQDLNTKRPRTANSPRASTEEEKKKQRQVEADEQWTCASCTFINEGAPVCEVCQKPRPDPGAADSWECTHCTFLNDSALPSCELCHTPKGGISNGADCDVVYIDGDAASSEELAAGDRSEAGPSRRLSCADMYILDACGCRHSRAALEESVGVAQASLPVNLGALLMHISCPAQSCRRPLSRNDLCNLMHPAALKKMDARICMGALREAAIQARRSRDNVQDFGAVLLLCPLCPDQSEMQLVGAIASLKLCEVQAALRAHGVASPPRELAEAAAQLKVLCSDAAHICLSCPAGISRNTAECFPGGKKVSSPKAKRAGSGTGTGYGGEGFFSKGTAGTAQATATAAAAQRQSNADAIMTRLLADIRACLDMPARRSGLPAGMCALVQAGSLGASIRHLLQNDSLMDIGSRRALYMELTQLLRKLGSHMELLPVLQRPADFDEALDAFGVAHKEEAMPSSSAAAPSPLDALTTLNTQCTVFKRSAQDLAGDGEESSMEALSVALEIAATYEQLSESVAMIKSTVAADPAPGMQGDSAMSLTAHAEEQSALEKRYMETMMGLRFTDHALMDGGNFYFRSTAEQAGGAAWLRRIVQEQSSLATCLPVAWSTSVFLAVDSSHVNVMRALIIGPGGTPYANGCFLFDILLPKEYPNKPPKVQFLTTGAGRVRFNPNLYACGKVCLSLLGTWSGPSWVPGTSTLLQVLVSIQSMVLVDDPYFNEPGYESSRSTASGKKASDAYNANIRKATLQHAVLDTLKKPCAAFAEVIRAHFQMKKAEVLAQCGTWLGPKNATTLAIKEALQDLDK</sequence>
<feature type="compositionally biased region" description="Basic and acidic residues" evidence="7">
    <location>
        <begin position="54"/>
        <end position="64"/>
    </location>
</feature>
<dbReference type="Pfam" id="PF00179">
    <property type="entry name" value="UQ_con"/>
    <property type="match status" value="1"/>
</dbReference>
<feature type="region of interest" description="Disordered" evidence="7">
    <location>
        <begin position="28"/>
        <end position="64"/>
    </location>
</feature>
<dbReference type="SMART" id="SM00212">
    <property type="entry name" value="UBCc"/>
    <property type="match status" value="1"/>
</dbReference>
<dbReference type="InterPro" id="IPR036443">
    <property type="entry name" value="Znf_RanBP2_sf"/>
</dbReference>
<keyword evidence="2" id="KW-0479">Metal-binding</keyword>
<evidence type="ECO:0000259" key="8">
    <source>
        <dbReference type="PROSITE" id="PS50127"/>
    </source>
</evidence>
<keyword evidence="5" id="KW-0862">Zinc</keyword>
<dbReference type="PROSITE" id="PS50199">
    <property type="entry name" value="ZF_RANBP2_2"/>
    <property type="match status" value="1"/>
</dbReference>
<feature type="compositionally biased region" description="Polar residues" evidence="7">
    <location>
        <begin position="31"/>
        <end position="40"/>
    </location>
</feature>
<accession>A0ABR2YTF8</accession>
<evidence type="ECO:0000256" key="5">
    <source>
        <dbReference type="ARBA" id="ARBA00022833"/>
    </source>
</evidence>
<proteinExistence type="predicted"/>
<evidence type="ECO:0000256" key="4">
    <source>
        <dbReference type="ARBA" id="ARBA00022786"/>
    </source>
</evidence>
<evidence type="ECO:0000313" key="10">
    <source>
        <dbReference type="EMBL" id="KAK9914906.1"/>
    </source>
</evidence>
<evidence type="ECO:0000259" key="9">
    <source>
        <dbReference type="PROSITE" id="PS50199"/>
    </source>
</evidence>
<dbReference type="Gene3D" id="3.10.110.10">
    <property type="entry name" value="Ubiquitin Conjugating Enzyme"/>
    <property type="match status" value="1"/>
</dbReference>
<evidence type="ECO:0000313" key="11">
    <source>
        <dbReference type="Proteomes" id="UP001491310"/>
    </source>
</evidence>
<evidence type="ECO:0000256" key="2">
    <source>
        <dbReference type="ARBA" id="ARBA00022723"/>
    </source>
</evidence>
<dbReference type="InterPro" id="IPR001876">
    <property type="entry name" value="Znf_RanBP2"/>
</dbReference>
<dbReference type="CDD" id="cd23810">
    <property type="entry name" value="UBCc_BIRC6"/>
    <property type="match status" value="1"/>
</dbReference>
<reference evidence="10 11" key="1">
    <citation type="journal article" date="2024" name="Nat. Commun.">
        <title>Phylogenomics reveals the evolutionary origins of lichenization in chlorophyte algae.</title>
        <authorList>
            <person name="Puginier C."/>
            <person name="Libourel C."/>
            <person name="Otte J."/>
            <person name="Skaloud P."/>
            <person name="Haon M."/>
            <person name="Grisel S."/>
            <person name="Petersen M."/>
            <person name="Berrin J.G."/>
            <person name="Delaux P.M."/>
            <person name="Dal Grande F."/>
            <person name="Keller J."/>
        </authorList>
    </citation>
    <scope>NUCLEOTIDE SEQUENCE [LARGE SCALE GENOMIC DNA]</scope>
    <source>
        <strain evidence="10 11">SAG 216-7</strain>
    </source>
</reference>
<evidence type="ECO:0000256" key="7">
    <source>
        <dbReference type="SAM" id="MobiDB-lite"/>
    </source>
</evidence>
<dbReference type="SMART" id="SM00547">
    <property type="entry name" value="ZnF_RBZ"/>
    <property type="match status" value="2"/>
</dbReference>
<dbReference type="PANTHER" id="PTHR46116:SF39">
    <property type="entry name" value="BACULOVIRAL IAP REPEAT-CONTAINING PROTEIN 6"/>
    <property type="match status" value="1"/>
</dbReference>
<name>A0ABR2YTF8_9CHLO</name>
<keyword evidence="1" id="KW-0808">Transferase</keyword>
<dbReference type="Gene3D" id="2.30.30.380">
    <property type="entry name" value="Zn-finger domain of Sec23/24"/>
    <property type="match status" value="1"/>
</dbReference>
<comment type="caution">
    <text evidence="10">The sequence shown here is derived from an EMBL/GenBank/DDBJ whole genome shotgun (WGS) entry which is preliminary data.</text>
</comment>
<feature type="domain" description="UBC core" evidence="8">
    <location>
        <begin position="621"/>
        <end position="785"/>
    </location>
</feature>
<keyword evidence="11" id="KW-1185">Reference proteome</keyword>
<dbReference type="Proteomes" id="UP001491310">
    <property type="component" value="Unassembled WGS sequence"/>
</dbReference>
<dbReference type="InterPro" id="IPR016135">
    <property type="entry name" value="UBQ-conjugating_enzyme/RWD"/>
</dbReference>